<evidence type="ECO:0000256" key="18">
    <source>
        <dbReference type="PROSITE-ProRule" id="PRU00703"/>
    </source>
</evidence>
<dbReference type="HAMAP" id="MF_01964">
    <property type="entry name" value="IMPDH"/>
    <property type="match status" value="1"/>
</dbReference>
<dbReference type="SUPFAM" id="SSF54631">
    <property type="entry name" value="CBS-domain pair"/>
    <property type="match status" value="1"/>
</dbReference>
<gene>
    <name evidence="13" type="primary">guaB</name>
    <name evidence="22" type="ORF">BK742_08575</name>
</gene>
<feature type="binding site" evidence="13">
    <location>
        <position position="471"/>
    </location>
    <ligand>
        <name>K(+)</name>
        <dbReference type="ChEBI" id="CHEBI:29103"/>
        <note>ligand shared between two tetrameric partners</note>
    </ligand>
</feature>
<evidence type="ECO:0000256" key="12">
    <source>
        <dbReference type="ARBA" id="ARBA00048028"/>
    </source>
</evidence>
<dbReference type="InterPro" id="IPR001093">
    <property type="entry name" value="IMP_DH_GMPRt"/>
</dbReference>
<comment type="caution">
    <text evidence="22">The sequence shown here is derived from an EMBL/GenBank/DDBJ whole genome shotgun (WGS) entry which is preliminary data.</text>
</comment>
<dbReference type="InterPro" id="IPR000644">
    <property type="entry name" value="CBS_dom"/>
</dbReference>
<reference evidence="22 23" key="1">
    <citation type="submission" date="2016-10" db="EMBL/GenBank/DDBJ databases">
        <title>Comparative genomics of Bacillus thuringiensis reveals a path to pathogens against multiple invertebrate hosts.</title>
        <authorList>
            <person name="Zheng J."/>
            <person name="Gao Q."/>
            <person name="Liu H."/>
            <person name="Peng D."/>
            <person name="Ruan L."/>
            <person name="Sun M."/>
        </authorList>
    </citation>
    <scope>NUCLEOTIDE SEQUENCE [LARGE SCALE GENOMIC DNA]</scope>
    <source>
        <strain evidence="22">BGSC 4BX1</strain>
    </source>
</reference>
<feature type="binding site" evidence="16">
    <location>
        <begin position="251"/>
        <end position="253"/>
    </location>
    <ligand>
        <name>NAD(+)</name>
        <dbReference type="ChEBI" id="CHEBI:57540"/>
    </ligand>
</feature>
<proteinExistence type="inferred from homology"/>
<evidence type="ECO:0000256" key="20">
    <source>
        <dbReference type="RuleBase" id="RU003928"/>
    </source>
</evidence>
<dbReference type="PROSITE" id="PS51371">
    <property type="entry name" value="CBS"/>
    <property type="match status" value="2"/>
</dbReference>
<dbReference type="InterPro" id="IPR046342">
    <property type="entry name" value="CBS_dom_sf"/>
</dbReference>
<feature type="binding site" evidence="13 15">
    <location>
        <position position="416"/>
    </location>
    <ligand>
        <name>IMP</name>
        <dbReference type="ChEBI" id="CHEBI:58053"/>
    </ligand>
</feature>
<evidence type="ECO:0000256" key="5">
    <source>
        <dbReference type="ARBA" id="ARBA00022737"/>
    </source>
</evidence>
<dbReference type="PROSITE" id="PS00487">
    <property type="entry name" value="IMP_DH_GMP_RED"/>
    <property type="match status" value="1"/>
</dbReference>
<dbReference type="Gene3D" id="3.20.20.70">
    <property type="entry name" value="Aldolase class I"/>
    <property type="match status" value="1"/>
</dbReference>
<feature type="binding site" evidence="13 15">
    <location>
        <begin position="388"/>
        <end position="392"/>
    </location>
    <ligand>
        <name>IMP</name>
        <dbReference type="ChEBI" id="CHEBI:58053"/>
    </ligand>
</feature>
<comment type="caution">
    <text evidence="13">Lacks conserved residue(s) required for the propagation of feature annotation.</text>
</comment>
<evidence type="ECO:0000256" key="2">
    <source>
        <dbReference type="ARBA" id="ARBA00005502"/>
    </source>
</evidence>
<dbReference type="GO" id="GO:0046872">
    <property type="term" value="F:metal ion binding"/>
    <property type="evidence" value="ECO:0007669"/>
    <property type="project" value="UniProtKB-UniRule"/>
</dbReference>
<feature type="active site" description="Thioimidate intermediate" evidence="13 14">
    <location>
        <position position="308"/>
    </location>
</feature>
<evidence type="ECO:0000256" key="7">
    <source>
        <dbReference type="ARBA" id="ARBA00022755"/>
    </source>
</evidence>
<feature type="binding site" description="in other chain" evidence="13 17">
    <location>
        <position position="305"/>
    </location>
    <ligand>
        <name>K(+)</name>
        <dbReference type="ChEBI" id="CHEBI:29103"/>
        <note>ligand shared between two tetrameric partners</note>
    </ligand>
</feature>
<feature type="binding site" evidence="13">
    <location>
        <position position="251"/>
    </location>
    <ligand>
        <name>NAD(+)</name>
        <dbReference type="ChEBI" id="CHEBI:57540"/>
    </ligand>
</feature>
<dbReference type="SMART" id="SM00116">
    <property type="entry name" value="CBS"/>
    <property type="match status" value="2"/>
</dbReference>
<dbReference type="GO" id="GO:0006183">
    <property type="term" value="P:GTP biosynthetic process"/>
    <property type="evidence" value="ECO:0007669"/>
    <property type="project" value="TreeGrafter"/>
</dbReference>
<name>A0A243BIP4_BACTU</name>
<dbReference type="GO" id="GO:0006177">
    <property type="term" value="P:GMP biosynthetic process"/>
    <property type="evidence" value="ECO:0007669"/>
    <property type="project" value="UniProtKB-UniRule"/>
</dbReference>
<comment type="activity regulation">
    <text evidence="13">Mycophenolic acid (MPA) is a non-competitive inhibitor that prevents formation of the closed enzyme conformation by binding to the same site as the amobile flap. In contrast, mizoribine monophosphate (MZP) is a competitive inhibitor that induces the closed conformation. MPA is a potent inhibitor of mammalian IMPDHs but a poor inhibitor of the bacterial enzymes. MZP is a more potent inhibitor of bacterial IMPDH.</text>
</comment>
<dbReference type="Pfam" id="PF00478">
    <property type="entry name" value="IMPDH"/>
    <property type="match status" value="1"/>
</dbReference>
<evidence type="ECO:0000256" key="16">
    <source>
        <dbReference type="PIRSR" id="PIRSR000130-3"/>
    </source>
</evidence>
<evidence type="ECO:0000256" key="19">
    <source>
        <dbReference type="RuleBase" id="RU003927"/>
    </source>
</evidence>
<keyword evidence="7 13" id="KW-0658">Purine biosynthesis</keyword>
<feature type="domain" description="CBS" evidence="21">
    <location>
        <begin position="157"/>
        <end position="215"/>
    </location>
</feature>
<comment type="catalytic activity">
    <reaction evidence="12 13 20">
        <text>IMP + NAD(+) + H2O = XMP + NADH + H(+)</text>
        <dbReference type="Rhea" id="RHEA:11708"/>
        <dbReference type="ChEBI" id="CHEBI:15377"/>
        <dbReference type="ChEBI" id="CHEBI:15378"/>
        <dbReference type="ChEBI" id="CHEBI:57464"/>
        <dbReference type="ChEBI" id="CHEBI:57540"/>
        <dbReference type="ChEBI" id="CHEBI:57945"/>
        <dbReference type="ChEBI" id="CHEBI:58053"/>
        <dbReference type="EC" id="1.1.1.205"/>
    </reaction>
</comment>
<dbReference type="SMART" id="SM01240">
    <property type="entry name" value="IMPDH"/>
    <property type="match status" value="1"/>
</dbReference>
<dbReference type="CDD" id="cd00381">
    <property type="entry name" value="IMPDH"/>
    <property type="match status" value="1"/>
</dbReference>
<evidence type="ECO:0000256" key="3">
    <source>
        <dbReference type="ARBA" id="ARBA00011881"/>
    </source>
</evidence>
<comment type="similarity">
    <text evidence="2 13 19">Belongs to the IMPDH/GMPR family.</text>
</comment>
<evidence type="ECO:0000256" key="11">
    <source>
        <dbReference type="ARBA" id="ARBA00023122"/>
    </source>
</evidence>
<dbReference type="InterPro" id="IPR013785">
    <property type="entry name" value="Aldolase_TIM"/>
</dbReference>
<dbReference type="GO" id="GO:0000166">
    <property type="term" value="F:nucleotide binding"/>
    <property type="evidence" value="ECO:0007669"/>
    <property type="project" value="UniProtKB-UniRule"/>
</dbReference>
<keyword evidence="10 13" id="KW-0520">NAD</keyword>
<dbReference type="PIRSF" id="PIRSF000130">
    <property type="entry name" value="IMPDH"/>
    <property type="match status" value="1"/>
</dbReference>
<keyword evidence="5" id="KW-0677">Repeat</keyword>
<dbReference type="UniPathway" id="UPA00601">
    <property type="reaction ID" value="UER00295"/>
</dbReference>
<dbReference type="RefSeq" id="WP_088119236.1">
    <property type="nucleotide sequence ID" value="NZ_NFDL01000034.1"/>
</dbReference>
<dbReference type="PANTHER" id="PTHR11911:SF111">
    <property type="entry name" value="INOSINE-5'-MONOPHOSPHATE DEHYDROGENASE"/>
    <property type="match status" value="1"/>
</dbReference>
<dbReference type="CDD" id="cd04601">
    <property type="entry name" value="CBS_pair_IMPDH"/>
    <property type="match status" value="1"/>
</dbReference>
<dbReference type="Proteomes" id="UP000195089">
    <property type="component" value="Unassembled WGS sequence"/>
</dbReference>
<evidence type="ECO:0000256" key="15">
    <source>
        <dbReference type="PIRSR" id="PIRSR000130-2"/>
    </source>
</evidence>
<evidence type="ECO:0000256" key="13">
    <source>
        <dbReference type="HAMAP-Rule" id="MF_01964"/>
    </source>
</evidence>
<evidence type="ECO:0000259" key="21">
    <source>
        <dbReference type="PROSITE" id="PS51371"/>
    </source>
</evidence>
<protein>
    <recommendedName>
        <fullName evidence="13 20">Inosine-5'-monophosphate dehydrogenase</fullName>
        <shortName evidence="13">IMP dehydrogenase</shortName>
        <shortName evidence="13">IMPD</shortName>
        <shortName evidence="13">IMPDH</shortName>
        <ecNumber evidence="13 20">1.1.1.205</ecNumber>
    </recommendedName>
</protein>
<keyword evidence="4 13" id="KW-0479">Metal-binding</keyword>
<comment type="cofactor">
    <cofactor evidence="1 13">
        <name>K(+)</name>
        <dbReference type="ChEBI" id="CHEBI:29103"/>
    </cofactor>
</comment>
<feature type="domain" description="CBS" evidence="21">
    <location>
        <begin position="95"/>
        <end position="153"/>
    </location>
</feature>
<keyword evidence="11 18" id="KW-0129">CBS domain</keyword>
<keyword evidence="8 13" id="KW-0630">Potassium</keyword>
<dbReference type="FunFam" id="3.20.20.70:FF:000003">
    <property type="entry name" value="GMP reductase"/>
    <property type="match status" value="1"/>
</dbReference>
<evidence type="ECO:0000256" key="17">
    <source>
        <dbReference type="PIRSR" id="PIRSR000130-4"/>
    </source>
</evidence>
<comment type="pathway">
    <text evidence="13 20">Purine metabolism; XMP biosynthesis via de novo pathway; XMP from IMP: step 1/1.</text>
</comment>
<keyword evidence="9 13" id="KW-0560">Oxidoreductase</keyword>
<evidence type="ECO:0000313" key="22">
    <source>
        <dbReference type="EMBL" id="OTY46883.1"/>
    </source>
</evidence>
<evidence type="ECO:0000256" key="10">
    <source>
        <dbReference type="ARBA" id="ARBA00023027"/>
    </source>
</evidence>
<dbReference type="EMBL" id="NFDL01000034">
    <property type="protein sequence ID" value="OTY46883.1"/>
    <property type="molecule type" value="Genomic_DNA"/>
</dbReference>
<feature type="binding site" evidence="13">
    <location>
        <position position="472"/>
    </location>
    <ligand>
        <name>K(+)</name>
        <dbReference type="ChEBI" id="CHEBI:29103"/>
        <note>ligand shared between two tetrameric partners</note>
    </ligand>
</feature>
<dbReference type="SUPFAM" id="SSF51412">
    <property type="entry name" value="Inosine monophosphate dehydrogenase (IMPDH)"/>
    <property type="match status" value="1"/>
</dbReference>
<evidence type="ECO:0000256" key="6">
    <source>
        <dbReference type="ARBA" id="ARBA00022749"/>
    </source>
</evidence>
<dbReference type="InterPro" id="IPR005990">
    <property type="entry name" value="IMP_DH"/>
</dbReference>
<sequence>MWEFKFVKEGLTFDDVLLVPAKSDVLPREVSVKTVLSESLQLNIPLISAGMDTVTEADMAIAMARQGGLGIIHKNMSIEQQAEQVDKVKRSESGVISDPFFLTPEHQVYDAEHLMGKYRISGVPVVNNLDERKLVGIITNRDMRFIQDYSIKISDVMTKEQLITAPVGTTLSEAEKILQKYKIEKLPLVDNNGVLQGLITIKDIEKVIEFPNSAKDKQGRLLVGAAVGVTADAMTRIDALVKASVDAIVLDTAHGHSQGVIDKVKEVRAKYPSLNIIAGNVATAEATKALIEAGANVVKVGIGPGSICTTRVVAGVGVPQLTAVYDCATEARKHGIPVIADGGIKYSGDMVKALAAGAHVVMLGSMFAGVAESPGETEIYQGRQFKVYRGMGSVGAMEKGSKDRYFQEGNKKLVPEGIEGRVPYKGPLADTVHQLVGGLRAGMGYCGAQDLEFLRENAQFVRMSGAGLLESHPHHVQITKEAPNYSL</sequence>
<comment type="subunit">
    <text evidence="3 13">Homotetramer.</text>
</comment>
<evidence type="ECO:0000256" key="8">
    <source>
        <dbReference type="ARBA" id="ARBA00022958"/>
    </source>
</evidence>
<evidence type="ECO:0000256" key="1">
    <source>
        <dbReference type="ARBA" id="ARBA00001958"/>
    </source>
</evidence>
<feature type="binding site" description="in other chain" evidence="13 17">
    <location>
        <position position="308"/>
    </location>
    <ligand>
        <name>K(+)</name>
        <dbReference type="ChEBI" id="CHEBI:29103"/>
        <note>ligand shared between two tetrameric partners</note>
    </ligand>
</feature>
<feature type="binding site" evidence="13 15">
    <location>
        <position position="306"/>
    </location>
    <ligand>
        <name>IMP</name>
        <dbReference type="ChEBI" id="CHEBI:58053"/>
    </ligand>
</feature>
<feature type="binding site" description="in other chain" evidence="13 17">
    <location>
        <position position="303"/>
    </location>
    <ligand>
        <name>K(+)</name>
        <dbReference type="ChEBI" id="CHEBI:29103"/>
        <note>ligand shared between two tetrameric partners</note>
    </ligand>
</feature>
<evidence type="ECO:0000313" key="23">
    <source>
        <dbReference type="Proteomes" id="UP000195089"/>
    </source>
</evidence>
<feature type="binding site" evidence="13 16">
    <location>
        <begin position="301"/>
        <end position="303"/>
    </location>
    <ligand>
        <name>NAD(+)</name>
        <dbReference type="ChEBI" id="CHEBI:57540"/>
    </ligand>
</feature>
<accession>A0A243BIP4</accession>
<dbReference type="GO" id="GO:0003938">
    <property type="term" value="F:IMP dehydrogenase activity"/>
    <property type="evidence" value="ECO:0007669"/>
    <property type="project" value="UniProtKB-UniRule"/>
</dbReference>
<feature type="binding site" evidence="13">
    <location>
        <position position="470"/>
    </location>
    <ligand>
        <name>K(+)</name>
        <dbReference type="ChEBI" id="CHEBI:29103"/>
        <note>ligand shared between two tetrameric partners</note>
    </ligand>
</feature>
<feature type="active site" description="Proton acceptor" evidence="13 14">
    <location>
        <position position="404"/>
    </location>
</feature>
<dbReference type="EC" id="1.1.1.205" evidence="13 20"/>
<feature type="binding site" evidence="13 15">
    <location>
        <begin position="364"/>
        <end position="365"/>
    </location>
    <ligand>
        <name>IMP</name>
        <dbReference type="ChEBI" id="CHEBI:58053"/>
    </ligand>
</feature>
<dbReference type="Pfam" id="PF00571">
    <property type="entry name" value="CBS"/>
    <property type="match status" value="2"/>
</dbReference>
<dbReference type="NCBIfam" id="TIGR01302">
    <property type="entry name" value="IMP_dehydrog"/>
    <property type="match status" value="1"/>
</dbReference>
<evidence type="ECO:0000256" key="4">
    <source>
        <dbReference type="ARBA" id="ARBA00022723"/>
    </source>
</evidence>
<feature type="binding site" evidence="13 15">
    <location>
        <begin position="341"/>
        <end position="343"/>
    </location>
    <ligand>
        <name>IMP</name>
        <dbReference type="ChEBI" id="CHEBI:58053"/>
    </ligand>
</feature>
<evidence type="ECO:0000256" key="9">
    <source>
        <dbReference type="ARBA" id="ARBA00023002"/>
    </source>
</evidence>
<dbReference type="InterPro" id="IPR015875">
    <property type="entry name" value="IMP_DH/GMP_Rdtase_CS"/>
</dbReference>
<dbReference type="PANTHER" id="PTHR11911">
    <property type="entry name" value="INOSINE-5-MONOPHOSPHATE DEHYDROGENASE RELATED"/>
    <property type="match status" value="1"/>
</dbReference>
<comment type="function">
    <text evidence="13">Catalyzes the conversion of inosine 5'-phosphate (IMP) to xanthosine 5'-phosphate (XMP), the first committed and rate-limiting step in the de novo synthesis of guanine nucleotides, and therefore plays an important role in the regulation of cell growth.</text>
</comment>
<organism evidence="22 23">
    <name type="scientific">Bacillus thuringiensis serovar pingluonsis</name>
    <dbReference type="NCBI Taxonomy" id="180881"/>
    <lineage>
        <taxon>Bacteria</taxon>
        <taxon>Bacillati</taxon>
        <taxon>Bacillota</taxon>
        <taxon>Bacilli</taxon>
        <taxon>Bacillales</taxon>
        <taxon>Bacillaceae</taxon>
        <taxon>Bacillus</taxon>
        <taxon>Bacillus cereus group</taxon>
    </lineage>
</organism>
<keyword evidence="6 13" id="KW-0332">GMP biosynthesis</keyword>
<evidence type="ECO:0000256" key="14">
    <source>
        <dbReference type="PIRSR" id="PIRSR000130-1"/>
    </source>
</evidence>
<dbReference type="AlphaFoldDB" id="A0A243BIP4"/>